<reference evidence="1 2" key="1">
    <citation type="submission" date="2020-05" db="EMBL/GenBank/DDBJ databases">
        <authorList>
            <person name="Mo P."/>
        </authorList>
    </citation>
    <scope>NUCLEOTIDE SEQUENCE [LARGE SCALE GENOMIC DNA]</scope>
    <source>
        <strain evidence="1 2">Gen01</strain>
    </source>
</reference>
<dbReference type="KEGG" id="pbro:HOP40_06525"/>
<evidence type="ECO:0000313" key="2">
    <source>
        <dbReference type="Proteomes" id="UP000505377"/>
    </source>
</evidence>
<accession>A0A6M6JEJ6</accession>
<dbReference type="Proteomes" id="UP000505377">
    <property type="component" value="Chromosome"/>
</dbReference>
<dbReference type="EMBL" id="CP053564">
    <property type="protein sequence ID" value="QJY45500.1"/>
    <property type="molecule type" value="Genomic_DNA"/>
</dbReference>
<dbReference type="SUPFAM" id="SSF56112">
    <property type="entry name" value="Protein kinase-like (PK-like)"/>
    <property type="match status" value="1"/>
</dbReference>
<keyword evidence="2" id="KW-1185">Reference proteome</keyword>
<dbReference type="RefSeq" id="WP_172155607.1">
    <property type="nucleotide sequence ID" value="NZ_CP053564.1"/>
</dbReference>
<organism evidence="1 2">
    <name type="scientific">Pseudonocardia broussonetiae</name>
    <dbReference type="NCBI Taxonomy" id="2736640"/>
    <lineage>
        <taxon>Bacteria</taxon>
        <taxon>Bacillati</taxon>
        <taxon>Actinomycetota</taxon>
        <taxon>Actinomycetes</taxon>
        <taxon>Pseudonocardiales</taxon>
        <taxon>Pseudonocardiaceae</taxon>
        <taxon>Pseudonocardia</taxon>
    </lineage>
</organism>
<proteinExistence type="predicted"/>
<evidence type="ECO:0008006" key="3">
    <source>
        <dbReference type="Google" id="ProtNLM"/>
    </source>
</evidence>
<protein>
    <recommendedName>
        <fullName evidence="3">Aminoglycoside phosphotransferase domain-containing protein</fullName>
    </recommendedName>
</protein>
<evidence type="ECO:0000313" key="1">
    <source>
        <dbReference type="EMBL" id="QJY45500.1"/>
    </source>
</evidence>
<dbReference type="InterPro" id="IPR011009">
    <property type="entry name" value="Kinase-like_dom_sf"/>
</dbReference>
<dbReference type="Gene3D" id="3.90.1200.10">
    <property type="match status" value="1"/>
</dbReference>
<sequence length="391" mass="42053">MTGPVGTAPLDGAALGSLGALGLAAPEPQLAAMVAALLGQDAVDLLGVRVDVHPYPFPALTTRERWVVSGTARGTDGAERRYAFFVKVVQPWARSPLSVHVPEPLRTTLAPLVPWRTEPDLYRSDLRDRLPAGLTVPRAFGVHDLDDGAVAVWLEVVPGGPASWDLDRHRRAAHLLGRLAASPSVAPLAASVPPGRTARGYADVWLTHNVLPDLRDDDVWRRPVVAGAFDADLRARMLAAVDALPRLLDELDSFPLATTHGDACPRNLLGTGDGDIVMIDFGFWGRDPVGFDLGQLLLAEVHGGERPAHELPALERACLPAYVEGLRDEGCTVPLDRVRRCLALLLTVFYAIPALPFEHRDADATTALHRLHAERAAATRFVLDLLDATGS</sequence>
<dbReference type="AlphaFoldDB" id="A0A6M6JEJ6"/>
<gene>
    <name evidence="1" type="ORF">HOP40_06525</name>
</gene>
<name>A0A6M6JEJ6_9PSEU</name>